<sequence>MKTVTFKEHRPQASKSGLACVQQPPPLQEIGEGGRNLNWKGMRIASTKAKKKSGALRGEKDKLVTCGQKKLFQYPTKLMQRAGICEWHVRKENGTQTQPVRSKHP</sequence>
<dbReference type="Proteomes" id="UP001249851">
    <property type="component" value="Unassembled WGS sequence"/>
</dbReference>
<dbReference type="AlphaFoldDB" id="A0AAD9V7I1"/>
<evidence type="ECO:0000313" key="2">
    <source>
        <dbReference type="EMBL" id="KAK2563615.1"/>
    </source>
</evidence>
<dbReference type="EMBL" id="JARQWQ010000025">
    <property type="protein sequence ID" value="KAK2563615.1"/>
    <property type="molecule type" value="Genomic_DNA"/>
</dbReference>
<proteinExistence type="predicted"/>
<evidence type="ECO:0000313" key="3">
    <source>
        <dbReference type="Proteomes" id="UP001249851"/>
    </source>
</evidence>
<organism evidence="2 3">
    <name type="scientific">Acropora cervicornis</name>
    <name type="common">Staghorn coral</name>
    <dbReference type="NCBI Taxonomy" id="6130"/>
    <lineage>
        <taxon>Eukaryota</taxon>
        <taxon>Metazoa</taxon>
        <taxon>Cnidaria</taxon>
        <taxon>Anthozoa</taxon>
        <taxon>Hexacorallia</taxon>
        <taxon>Scleractinia</taxon>
        <taxon>Astrocoeniina</taxon>
        <taxon>Acroporidae</taxon>
        <taxon>Acropora</taxon>
    </lineage>
</organism>
<reference evidence="2" key="1">
    <citation type="journal article" date="2023" name="G3 (Bethesda)">
        <title>Whole genome assembly and annotation of the endangered Caribbean coral Acropora cervicornis.</title>
        <authorList>
            <person name="Selwyn J.D."/>
            <person name="Vollmer S.V."/>
        </authorList>
    </citation>
    <scope>NUCLEOTIDE SEQUENCE</scope>
    <source>
        <strain evidence="2">K2</strain>
    </source>
</reference>
<evidence type="ECO:0000256" key="1">
    <source>
        <dbReference type="SAM" id="MobiDB-lite"/>
    </source>
</evidence>
<feature type="region of interest" description="Disordered" evidence="1">
    <location>
        <begin position="1"/>
        <end position="35"/>
    </location>
</feature>
<keyword evidence="3" id="KW-1185">Reference proteome</keyword>
<protein>
    <submittedName>
        <fullName evidence="2">Uncharacterized protein</fullName>
    </submittedName>
</protein>
<comment type="caution">
    <text evidence="2">The sequence shown here is derived from an EMBL/GenBank/DDBJ whole genome shotgun (WGS) entry which is preliminary data.</text>
</comment>
<gene>
    <name evidence="2" type="ORF">P5673_013351</name>
</gene>
<feature type="compositionally biased region" description="Basic and acidic residues" evidence="1">
    <location>
        <begin position="1"/>
        <end position="11"/>
    </location>
</feature>
<name>A0AAD9V7I1_ACRCE</name>
<accession>A0AAD9V7I1</accession>
<reference evidence="2" key="2">
    <citation type="journal article" date="2023" name="Science">
        <title>Genomic signatures of disease resistance in endangered staghorn corals.</title>
        <authorList>
            <person name="Vollmer S.V."/>
            <person name="Selwyn J.D."/>
            <person name="Despard B.A."/>
            <person name="Roesel C.L."/>
        </authorList>
    </citation>
    <scope>NUCLEOTIDE SEQUENCE</scope>
    <source>
        <strain evidence="2">K2</strain>
    </source>
</reference>